<evidence type="ECO:0000313" key="2">
    <source>
        <dbReference type="Proteomes" id="UP000246078"/>
    </source>
</evidence>
<accession>A0A2V2XAB8</accession>
<name>A0A2V2XAB8_TRYCR</name>
<comment type="caution">
    <text evidence="1">The sequence shown here is derived from an EMBL/GenBank/DDBJ whole genome shotgun (WGS) entry which is preliminary data.</text>
</comment>
<reference evidence="1 2" key="1">
    <citation type="journal article" date="2018" name="Microb. Genom.">
        <title>Expanding an expanded genome: long-read sequencing of Trypanosoma cruzi.</title>
        <authorList>
            <person name="Berna L."/>
            <person name="Rodriguez M."/>
            <person name="Chiribao M.L."/>
            <person name="Parodi-Talice A."/>
            <person name="Pita S."/>
            <person name="Rijo G."/>
            <person name="Alvarez-Valin F."/>
            <person name="Robello C."/>
        </authorList>
    </citation>
    <scope>NUCLEOTIDE SEQUENCE [LARGE SCALE GENOMIC DNA]</scope>
    <source>
        <strain evidence="1 2">TCC</strain>
    </source>
</reference>
<dbReference type="InterPro" id="IPR019651">
    <property type="entry name" value="Glutamate_DH_NAD-spec"/>
</dbReference>
<gene>
    <name evidence="1" type="ORF">C3747_28g296</name>
</gene>
<evidence type="ECO:0000313" key="1">
    <source>
        <dbReference type="EMBL" id="PWV15654.1"/>
    </source>
</evidence>
<proteinExistence type="predicted"/>
<protein>
    <submittedName>
        <fullName evidence="1">Putative heat-shock protein hsp70</fullName>
    </submittedName>
</protein>
<dbReference type="Pfam" id="PF10712">
    <property type="entry name" value="NAD-GH"/>
    <property type="match status" value="1"/>
</dbReference>
<dbReference type="AlphaFoldDB" id="A0A2V2XAB8"/>
<organism evidence="1 2">
    <name type="scientific">Trypanosoma cruzi</name>
    <dbReference type="NCBI Taxonomy" id="5693"/>
    <lineage>
        <taxon>Eukaryota</taxon>
        <taxon>Discoba</taxon>
        <taxon>Euglenozoa</taxon>
        <taxon>Kinetoplastea</taxon>
        <taxon>Metakinetoplastina</taxon>
        <taxon>Trypanosomatida</taxon>
        <taxon>Trypanosomatidae</taxon>
        <taxon>Trypanosoma</taxon>
        <taxon>Schizotrypanum</taxon>
    </lineage>
</organism>
<dbReference type="VEuPathDB" id="TriTrypDB:C3747_28g296"/>
<dbReference type="EMBL" id="PRFC01000028">
    <property type="protein sequence ID" value="PWV15654.1"/>
    <property type="molecule type" value="Genomic_DNA"/>
</dbReference>
<dbReference type="Proteomes" id="UP000246078">
    <property type="component" value="Unassembled WGS sequence"/>
</dbReference>
<sequence length="652" mass="73964">MSKDKKYSALLFLLLLLITLLLLFALTAVSVAAGAAAVRRGGLLIFRAAAFHNRLLKLVRCRRKLVLRHVGVLHGLAELREQRAHILLLGIAHVLPLCQLALRRVRLRLGIVAHLHQLALQAVRLRVRLGVTDHLFNLFLAQAATRRDGDVLRLPGRLVLRRHVTDAVGVNVKRHLDLRHAARRRRDAHQVELAHHLVVGRHLTLTLEYLDAHLRLVVRRGREGLALLGRDRRVLRDHAREDTAQRLDAKRQRRHVQEHETLHVAAEHTAERCRAERNGLVGVHATERITPKELLHRLDHLRHPRHATNKHNLGDLLQVHRRVLDALLARAQGTLHKLLRQRLELAAAHRHLHVLGAVLVRRDEREVHLRLHRRRQLTLRLLRGLSDALQRHSLVAQVDPGRLLELRQNVVGEAQIKVLAAKVRVAVRCLHLEHAASDLEHGNIERAATQIVHGDHAVLRLVQSVRECRSRRLVHHADHVQPGDRPGVLRRLALRVVEVRRARHHRVRHLAAKKVLRRLLHLLQHERTHLRRRVLLAIGILHPRVAVAAAHDLVRHVLDVVLDVRVLEAAANQSLHSKEGGLRVCDGLALCCEADELLLALEGNNGWRGAEALSVFQHARLVALHHSDAAVRRAQVNANDVAGHLRRLPASQ</sequence>